<evidence type="ECO:0000256" key="5">
    <source>
        <dbReference type="ARBA" id="ARBA00023004"/>
    </source>
</evidence>
<dbReference type="InterPro" id="IPR001128">
    <property type="entry name" value="Cyt_P450"/>
</dbReference>
<dbReference type="InterPro" id="IPR050121">
    <property type="entry name" value="Cytochrome_P450_monoxygenase"/>
</dbReference>
<evidence type="ECO:0000256" key="1">
    <source>
        <dbReference type="ARBA" id="ARBA00001971"/>
    </source>
</evidence>
<dbReference type="PANTHER" id="PTHR24305:SF166">
    <property type="entry name" value="CYTOCHROME P450 12A4, MITOCHONDRIAL-RELATED"/>
    <property type="match status" value="1"/>
</dbReference>
<keyword evidence="7" id="KW-0560">Oxidoreductase</keyword>
<dbReference type="Pfam" id="PF00067">
    <property type="entry name" value="p450"/>
    <property type="match status" value="2"/>
</dbReference>
<dbReference type="Gene3D" id="1.10.630.10">
    <property type="entry name" value="Cytochrome P450"/>
    <property type="match status" value="2"/>
</dbReference>
<reference evidence="8 9" key="1">
    <citation type="journal article" date="2024" name="Front Chem Biol">
        <title>Unveiling the potential of Daldinia eschscholtzii MFLUCC 19-0629 through bioactivity and bioinformatics studies for enhanced sustainable agriculture production.</title>
        <authorList>
            <person name="Brooks S."/>
            <person name="Weaver J.A."/>
            <person name="Klomchit A."/>
            <person name="Alharthi S.A."/>
            <person name="Onlamun T."/>
            <person name="Nurani R."/>
            <person name="Vong T.K."/>
            <person name="Alberti F."/>
            <person name="Greco C."/>
        </authorList>
    </citation>
    <scope>NUCLEOTIDE SEQUENCE [LARGE SCALE GENOMIC DNA]</scope>
    <source>
        <strain evidence="8">MFLUCC 19-0629</strain>
    </source>
</reference>
<dbReference type="InterPro" id="IPR036396">
    <property type="entry name" value="Cyt_P450_sf"/>
</dbReference>
<keyword evidence="3 6" id="KW-0349">Heme</keyword>
<evidence type="ECO:0000256" key="2">
    <source>
        <dbReference type="ARBA" id="ARBA00010617"/>
    </source>
</evidence>
<dbReference type="AlphaFoldDB" id="A0AAX6M977"/>
<dbReference type="PRINTS" id="PR00463">
    <property type="entry name" value="EP450I"/>
</dbReference>
<comment type="similarity">
    <text evidence="2 7">Belongs to the cytochrome P450 family.</text>
</comment>
<comment type="cofactor">
    <cofactor evidence="1 6">
        <name>heme</name>
        <dbReference type="ChEBI" id="CHEBI:30413"/>
    </cofactor>
</comment>
<dbReference type="GO" id="GO:0020037">
    <property type="term" value="F:heme binding"/>
    <property type="evidence" value="ECO:0007669"/>
    <property type="project" value="InterPro"/>
</dbReference>
<evidence type="ECO:0000256" key="7">
    <source>
        <dbReference type="RuleBase" id="RU000461"/>
    </source>
</evidence>
<organism evidence="8 9">
    <name type="scientific">Daldinia eschscholtzii</name>
    <dbReference type="NCBI Taxonomy" id="292717"/>
    <lineage>
        <taxon>Eukaryota</taxon>
        <taxon>Fungi</taxon>
        <taxon>Dikarya</taxon>
        <taxon>Ascomycota</taxon>
        <taxon>Pezizomycotina</taxon>
        <taxon>Sordariomycetes</taxon>
        <taxon>Xylariomycetidae</taxon>
        <taxon>Xylariales</taxon>
        <taxon>Hypoxylaceae</taxon>
        <taxon>Daldinia</taxon>
    </lineage>
</organism>
<evidence type="ECO:0000313" key="8">
    <source>
        <dbReference type="EMBL" id="KAK6949033.1"/>
    </source>
</evidence>
<evidence type="ECO:0000256" key="3">
    <source>
        <dbReference type="ARBA" id="ARBA00022617"/>
    </source>
</evidence>
<dbReference type="GO" id="GO:0005506">
    <property type="term" value="F:iron ion binding"/>
    <property type="evidence" value="ECO:0007669"/>
    <property type="project" value="InterPro"/>
</dbReference>
<gene>
    <name evidence="8" type="ORF">Daesc_009105</name>
</gene>
<name>A0AAX6M977_9PEZI</name>
<feature type="binding site" description="axial binding residue" evidence="6">
    <location>
        <position position="243"/>
    </location>
    <ligand>
        <name>heme</name>
        <dbReference type="ChEBI" id="CHEBI:30413"/>
    </ligand>
    <ligandPart>
        <name>Fe</name>
        <dbReference type="ChEBI" id="CHEBI:18248"/>
    </ligandPart>
</feature>
<protein>
    <recommendedName>
        <fullName evidence="10">Cytochrome P450</fullName>
    </recommendedName>
</protein>
<evidence type="ECO:0008006" key="10">
    <source>
        <dbReference type="Google" id="ProtNLM"/>
    </source>
</evidence>
<dbReference type="InterPro" id="IPR002401">
    <property type="entry name" value="Cyt_P450_E_grp-I"/>
</dbReference>
<dbReference type="EMBL" id="JBANMG010000009">
    <property type="protein sequence ID" value="KAK6949033.1"/>
    <property type="molecule type" value="Genomic_DNA"/>
</dbReference>
<evidence type="ECO:0000256" key="4">
    <source>
        <dbReference type="ARBA" id="ARBA00022723"/>
    </source>
</evidence>
<keyword evidence="4 6" id="KW-0479">Metal-binding</keyword>
<evidence type="ECO:0000256" key="6">
    <source>
        <dbReference type="PIRSR" id="PIRSR602401-1"/>
    </source>
</evidence>
<dbReference type="SUPFAM" id="SSF48264">
    <property type="entry name" value="Cytochrome P450"/>
    <property type="match status" value="2"/>
</dbReference>
<keyword evidence="5 6" id="KW-0408">Iron</keyword>
<dbReference type="GO" id="GO:0004497">
    <property type="term" value="F:monooxygenase activity"/>
    <property type="evidence" value="ECO:0007669"/>
    <property type="project" value="UniProtKB-KW"/>
</dbReference>
<proteinExistence type="inferred from homology"/>
<keyword evidence="7" id="KW-0503">Monooxygenase</keyword>
<sequence>MESVRLYPVFPLMGRVALCDTTLPVGGGPDQDAPFFVPKGTLVHSNYFALHRDPNLLGDDVEAFKPERWDNIDPGQWGFMGFGGGSRACLGRQKSLIEAAFAAASEIAVALTTVFYCLLTNPHPYKRLVRELRGEYNSVLLDDSQQIENTLLMAVIKESLRLYPTNPNPMERVVPSGGLMSNGYHIRSGTIVSVPHYSTHRDPRIYGSDAERFNPDRWLNKNMSTKERMDRCFLTFGKGARACPGRGMAMLELRIFLTTVLRNFDVELATPESLPKVTMYWMLDHFGFNVKFRKARS</sequence>
<dbReference type="GO" id="GO:0016705">
    <property type="term" value="F:oxidoreductase activity, acting on paired donors, with incorporation or reduction of molecular oxygen"/>
    <property type="evidence" value="ECO:0007669"/>
    <property type="project" value="InterPro"/>
</dbReference>
<evidence type="ECO:0000313" key="9">
    <source>
        <dbReference type="Proteomes" id="UP001369815"/>
    </source>
</evidence>
<dbReference type="PANTHER" id="PTHR24305">
    <property type="entry name" value="CYTOCHROME P450"/>
    <property type="match status" value="1"/>
</dbReference>
<keyword evidence="9" id="KW-1185">Reference proteome</keyword>
<dbReference type="PRINTS" id="PR00385">
    <property type="entry name" value="P450"/>
</dbReference>
<dbReference type="InterPro" id="IPR017972">
    <property type="entry name" value="Cyt_P450_CS"/>
</dbReference>
<accession>A0AAX6M977</accession>
<comment type="caution">
    <text evidence="8">The sequence shown here is derived from an EMBL/GenBank/DDBJ whole genome shotgun (WGS) entry which is preliminary data.</text>
</comment>
<dbReference type="Proteomes" id="UP001369815">
    <property type="component" value="Unassembled WGS sequence"/>
</dbReference>
<dbReference type="PROSITE" id="PS00086">
    <property type="entry name" value="CYTOCHROME_P450"/>
    <property type="match status" value="2"/>
</dbReference>